<proteinExistence type="predicted"/>
<keyword evidence="4" id="KW-0457">Lysine biosynthesis</keyword>
<dbReference type="PANTHER" id="PTHR11014">
    <property type="entry name" value="PEPTIDASE M20 FAMILY MEMBER"/>
    <property type="match status" value="1"/>
</dbReference>
<feature type="binding site" evidence="5">
    <location>
        <position position="158"/>
    </location>
    <ligand>
        <name>Mn(2+)</name>
        <dbReference type="ChEBI" id="CHEBI:29035"/>
        <label>2</label>
    </ligand>
</feature>
<organism evidence="7 8">
    <name type="scientific">Enterococcus sulfureus ATCC 49903</name>
    <dbReference type="NCBI Taxonomy" id="1140003"/>
    <lineage>
        <taxon>Bacteria</taxon>
        <taxon>Bacillati</taxon>
        <taxon>Bacillota</taxon>
        <taxon>Bacilli</taxon>
        <taxon>Lactobacillales</taxon>
        <taxon>Enterococcaceae</taxon>
        <taxon>Enterococcus</taxon>
    </lineage>
</organism>
<sequence length="380" mass="41920">MIDRSELEKFLIKFRQEMHRFPELSNQEFNTTEKIRNVLEKNGIDCLDTGLKTGLCANIKGDHPGKTIALRADIDALPILEQSGVSYASEYPGVMHACGHDLHTSVLLGAAILLQEQKSNLHGEVKILFQAAEETGVGAKAVLESGSLNEVEAIFGFHNDPSLPVGTLGTKSGALTAAVDRFEIQIKARGAHAAKPHEGRDPMLVIAQIIQAFQPLVSREITPDSHAVVSITQVHSGSTWNVIPEQAMLEGTVRTFSRENRTYIEARIRTILDSLARLHEVEIELLWYGNCPSVFNDERLTTLSLTCAKEVMTETKIVKETAIGEDFAYYQEQIPGSFVMIGSGGPYELHDPRFRVDDAMISQAVDYFVLLAKTYLAPTS</sequence>
<keyword evidence="1" id="KW-0028">Amino-acid biosynthesis</keyword>
<dbReference type="RefSeq" id="WP_016186463.1">
    <property type="nucleotide sequence ID" value="NZ_ASWO01000007.1"/>
</dbReference>
<dbReference type="FunFam" id="3.30.70.360:FF:000001">
    <property type="entry name" value="N-acetyldiaminopimelate deacetylase"/>
    <property type="match status" value="1"/>
</dbReference>
<dbReference type="AlphaFoldDB" id="S0L0C8"/>
<dbReference type="NCBIfam" id="TIGR01891">
    <property type="entry name" value="amidohydrolases"/>
    <property type="match status" value="1"/>
</dbReference>
<feature type="binding site" evidence="5">
    <location>
        <position position="100"/>
    </location>
    <ligand>
        <name>Mn(2+)</name>
        <dbReference type="ChEBI" id="CHEBI:29035"/>
        <label>2</label>
    </ligand>
</feature>
<dbReference type="Pfam" id="PF07687">
    <property type="entry name" value="M20_dimer"/>
    <property type="match status" value="1"/>
</dbReference>
<dbReference type="SUPFAM" id="SSF55031">
    <property type="entry name" value="Bacterial exopeptidase dimerisation domain"/>
    <property type="match status" value="1"/>
</dbReference>
<evidence type="ECO:0000313" key="8">
    <source>
        <dbReference type="Proteomes" id="UP000015961"/>
    </source>
</evidence>
<feature type="domain" description="Peptidase M20 dimerisation" evidence="6">
    <location>
        <begin position="181"/>
        <end position="276"/>
    </location>
</feature>
<evidence type="ECO:0000256" key="1">
    <source>
        <dbReference type="ARBA" id="ARBA00022605"/>
    </source>
</evidence>
<feature type="binding site" evidence="5">
    <location>
        <position position="350"/>
    </location>
    <ligand>
        <name>Mn(2+)</name>
        <dbReference type="ChEBI" id="CHEBI:29035"/>
        <label>2</label>
    </ligand>
</feature>
<evidence type="ECO:0000313" key="7">
    <source>
        <dbReference type="EMBL" id="EOT82937.1"/>
    </source>
</evidence>
<dbReference type="Pfam" id="PF01546">
    <property type="entry name" value="Peptidase_M20"/>
    <property type="match status" value="1"/>
</dbReference>
<keyword evidence="3" id="KW-0220">Diaminopimelate biosynthesis</keyword>
<evidence type="ECO:0000259" key="6">
    <source>
        <dbReference type="Pfam" id="PF07687"/>
    </source>
</evidence>
<reference evidence="7 8" key="1">
    <citation type="submission" date="2013-03" db="EMBL/GenBank/DDBJ databases">
        <title>The Genome Sequence of Enterococcus sulfureus ATCC_49903 (PacBio/Illumina hybrid assembly).</title>
        <authorList>
            <consortium name="The Broad Institute Genomics Platform"/>
            <consortium name="The Broad Institute Genome Sequencing Center for Infectious Disease"/>
            <person name="Earl A."/>
            <person name="Russ C."/>
            <person name="Gilmore M."/>
            <person name="Surin D."/>
            <person name="Walker B."/>
            <person name="Young S."/>
            <person name="Zeng Q."/>
            <person name="Gargeya S."/>
            <person name="Fitzgerald M."/>
            <person name="Haas B."/>
            <person name="Abouelleil A."/>
            <person name="Allen A.W."/>
            <person name="Alvarado L."/>
            <person name="Arachchi H.M."/>
            <person name="Berlin A.M."/>
            <person name="Chapman S.B."/>
            <person name="Gainer-Dewar J."/>
            <person name="Goldberg J."/>
            <person name="Griggs A."/>
            <person name="Gujja S."/>
            <person name="Hansen M."/>
            <person name="Howarth C."/>
            <person name="Imamovic A."/>
            <person name="Ireland A."/>
            <person name="Larimer J."/>
            <person name="McCowan C."/>
            <person name="Murphy C."/>
            <person name="Pearson M."/>
            <person name="Poon T.W."/>
            <person name="Priest M."/>
            <person name="Roberts A."/>
            <person name="Saif S."/>
            <person name="Shea T."/>
            <person name="Sisk P."/>
            <person name="Sykes S."/>
            <person name="Wortman J."/>
            <person name="Nusbaum C."/>
            <person name="Birren B."/>
        </authorList>
    </citation>
    <scope>NUCLEOTIDE SEQUENCE [LARGE SCALE GENOMIC DNA]</scope>
    <source>
        <strain evidence="7 8">ATCC 49903</strain>
    </source>
</reference>
<dbReference type="InterPro" id="IPR011650">
    <property type="entry name" value="Peptidase_M20_dimer"/>
</dbReference>
<feature type="binding site" evidence="5">
    <location>
        <position position="98"/>
    </location>
    <ligand>
        <name>Mn(2+)</name>
        <dbReference type="ChEBI" id="CHEBI:29035"/>
        <label>2</label>
    </ligand>
</feature>
<dbReference type="GO" id="GO:0009085">
    <property type="term" value="P:lysine biosynthetic process"/>
    <property type="evidence" value="ECO:0007669"/>
    <property type="project" value="UniProtKB-KW"/>
</dbReference>
<dbReference type="Proteomes" id="UP000015961">
    <property type="component" value="Unassembled WGS sequence"/>
</dbReference>
<name>S0L0C8_9ENTE</name>
<dbReference type="PANTHER" id="PTHR11014:SF63">
    <property type="entry name" value="METALLOPEPTIDASE, PUTATIVE (AFU_ORTHOLOGUE AFUA_6G09600)-RELATED"/>
    <property type="match status" value="1"/>
</dbReference>
<protein>
    <recommendedName>
        <fullName evidence="6">Peptidase M20 dimerisation domain-containing protein</fullName>
    </recommendedName>
</protein>
<dbReference type="InterPro" id="IPR017439">
    <property type="entry name" value="Amidohydrolase"/>
</dbReference>
<keyword evidence="8" id="KW-1185">Reference proteome</keyword>
<accession>S0L0C8</accession>
<dbReference type="Gene3D" id="3.30.70.360">
    <property type="match status" value="1"/>
</dbReference>
<dbReference type="InterPro" id="IPR036264">
    <property type="entry name" value="Bact_exopeptidase_dim_dom"/>
</dbReference>
<dbReference type="PATRIC" id="fig|1140003.3.peg.1958"/>
<dbReference type="EMBL" id="ASWO01000007">
    <property type="protein sequence ID" value="EOT82937.1"/>
    <property type="molecule type" value="Genomic_DNA"/>
</dbReference>
<dbReference type="GO" id="GO:0050118">
    <property type="term" value="F:N-acetyldiaminopimelate deacetylase activity"/>
    <property type="evidence" value="ECO:0007669"/>
    <property type="project" value="UniProtKB-ARBA"/>
</dbReference>
<dbReference type="Gene3D" id="3.40.630.10">
    <property type="entry name" value="Zn peptidases"/>
    <property type="match status" value="1"/>
</dbReference>
<keyword evidence="5" id="KW-0479">Metal-binding</keyword>
<feature type="binding site" evidence="5">
    <location>
        <position position="134"/>
    </location>
    <ligand>
        <name>Mn(2+)</name>
        <dbReference type="ChEBI" id="CHEBI:29035"/>
        <label>2</label>
    </ligand>
</feature>
<evidence type="ECO:0000256" key="4">
    <source>
        <dbReference type="ARBA" id="ARBA00023154"/>
    </source>
</evidence>
<evidence type="ECO:0000256" key="5">
    <source>
        <dbReference type="PIRSR" id="PIRSR005962-1"/>
    </source>
</evidence>
<comment type="cofactor">
    <cofactor evidence="5">
        <name>Mn(2+)</name>
        <dbReference type="ChEBI" id="CHEBI:29035"/>
    </cofactor>
    <text evidence="5">The Mn(2+) ion enhances activity.</text>
</comment>
<evidence type="ECO:0000256" key="3">
    <source>
        <dbReference type="ARBA" id="ARBA00022915"/>
    </source>
</evidence>
<keyword evidence="2" id="KW-0378">Hydrolase</keyword>
<dbReference type="STRING" id="1140003.OMY_02031"/>
<gene>
    <name evidence="7" type="ORF">I573_02050</name>
</gene>
<evidence type="ECO:0000256" key="2">
    <source>
        <dbReference type="ARBA" id="ARBA00022801"/>
    </source>
</evidence>
<dbReference type="PIRSF" id="PIRSF005962">
    <property type="entry name" value="Pept_M20D_amidohydro"/>
    <property type="match status" value="1"/>
</dbReference>
<dbReference type="SUPFAM" id="SSF53187">
    <property type="entry name" value="Zn-dependent exopeptidases"/>
    <property type="match status" value="1"/>
</dbReference>
<comment type="caution">
    <text evidence="7">The sequence shown here is derived from an EMBL/GenBank/DDBJ whole genome shotgun (WGS) entry which is preliminary data.</text>
</comment>
<dbReference type="eggNOG" id="COG1473">
    <property type="taxonomic scope" value="Bacteria"/>
</dbReference>
<dbReference type="InterPro" id="IPR002933">
    <property type="entry name" value="Peptidase_M20"/>
</dbReference>
<keyword evidence="5" id="KW-0464">Manganese</keyword>
<dbReference type="GO" id="GO:0019877">
    <property type="term" value="P:diaminopimelate biosynthetic process"/>
    <property type="evidence" value="ECO:0007669"/>
    <property type="project" value="UniProtKB-KW"/>
</dbReference>
<dbReference type="OrthoDB" id="9776731at2"/>
<dbReference type="GO" id="GO:0046872">
    <property type="term" value="F:metal ion binding"/>
    <property type="evidence" value="ECO:0007669"/>
    <property type="project" value="UniProtKB-KW"/>
</dbReference>